<dbReference type="Proteomes" id="UP000824469">
    <property type="component" value="Unassembled WGS sequence"/>
</dbReference>
<protein>
    <recommendedName>
        <fullName evidence="1">Integrase catalytic domain-containing protein</fullName>
    </recommendedName>
</protein>
<dbReference type="InterPro" id="IPR036397">
    <property type="entry name" value="RNaseH_sf"/>
</dbReference>
<feature type="domain" description="Integrase catalytic" evidence="1">
    <location>
        <begin position="1"/>
        <end position="77"/>
    </location>
</feature>
<dbReference type="EMBL" id="JAHRHJ020000011">
    <property type="protein sequence ID" value="KAH9295973.1"/>
    <property type="molecule type" value="Genomic_DNA"/>
</dbReference>
<organism evidence="2 3">
    <name type="scientific">Taxus chinensis</name>
    <name type="common">Chinese yew</name>
    <name type="synonym">Taxus wallichiana var. chinensis</name>
    <dbReference type="NCBI Taxonomy" id="29808"/>
    <lineage>
        <taxon>Eukaryota</taxon>
        <taxon>Viridiplantae</taxon>
        <taxon>Streptophyta</taxon>
        <taxon>Embryophyta</taxon>
        <taxon>Tracheophyta</taxon>
        <taxon>Spermatophyta</taxon>
        <taxon>Pinopsida</taxon>
        <taxon>Pinidae</taxon>
        <taxon>Conifers II</taxon>
        <taxon>Cupressales</taxon>
        <taxon>Taxaceae</taxon>
        <taxon>Taxus</taxon>
    </lineage>
</organism>
<sequence>EIFRLAGTELTPSTSYHPQTDGQTEIVNKWIEGYLRSYVTGHQRAWIKWLHMGEYCYNTTYQMSIGMTPFRALYGYDARTFVDLVLPDSRAPKARDWLQENQDILKALRENLQKAQNQQK</sequence>
<dbReference type="InterPro" id="IPR001584">
    <property type="entry name" value="Integrase_cat-core"/>
</dbReference>
<dbReference type="GO" id="GO:0015074">
    <property type="term" value="P:DNA integration"/>
    <property type="evidence" value="ECO:0007669"/>
    <property type="project" value="InterPro"/>
</dbReference>
<dbReference type="InterPro" id="IPR012337">
    <property type="entry name" value="RNaseH-like_sf"/>
</dbReference>
<dbReference type="SUPFAM" id="SSF53098">
    <property type="entry name" value="Ribonuclease H-like"/>
    <property type="match status" value="1"/>
</dbReference>
<dbReference type="OMA" id="YNTAFHT"/>
<dbReference type="GO" id="GO:0003676">
    <property type="term" value="F:nucleic acid binding"/>
    <property type="evidence" value="ECO:0007669"/>
    <property type="project" value="InterPro"/>
</dbReference>
<proteinExistence type="predicted"/>
<evidence type="ECO:0000259" key="1">
    <source>
        <dbReference type="PROSITE" id="PS50994"/>
    </source>
</evidence>
<feature type="non-terminal residue" evidence="2">
    <location>
        <position position="1"/>
    </location>
</feature>
<gene>
    <name evidence="2" type="ORF">KI387_039561</name>
</gene>
<dbReference type="Gene3D" id="3.30.420.10">
    <property type="entry name" value="Ribonuclease H-like superfamily/Ribonuclease H"/>
    <property type="match status" value="1"/>
</dbReference>
<accession>A0AA38FAZ8</accession>
<dbReference type="PROSITE" id="PS50994">
    <property type="entry name" value="INTEGRASE"/>
    <property type="match status" value="1"/>
</dbReference>
<evidence type="ECO:0000313" key="3">
    <source>
        <dbReference type="Proteomes" id="UP000824469"/>
    </source>
</evidence>
<dbReference type="AlphaFoldDB" id="A0AA38FAZ8"/>
<keyword evidence="3" id="KW-1185">Reference proteome</keyword>
<evidence type="ECO:0000313" key="2">
    <source>
        <dbReference type="EMBL" id="KAH9295973.1"/>
    </source>
</evidence>
<feature type="non-terminal residue" evidence="2">
    <location>
        <position position="120"/>
    </location>
</feature>
<reference evidence="2 3" key="1">
    <citation type="journal article" date="2021" name="Nat. Plants">
        <title>The Taxus genome provides insights into paclitaxel biosynthesis.</title>
        <authorList>
            <person name="Xiong X."/>
            <person name="Gou J."/>
            <person name="Liao Q."/>
            <person name="Li Y."/>
            <person name="Zhou Q."/>
            <person name="Bi G."/>
            <person name="Li C."/>
            <person name="Du R."/>
            <person name="Wang X."/>
            <person name="Sun T."/>
            <person name="Guo L."/>
            <person name="Liang H."/>
            <person name="Lu P."/>
            <person name="Wu Y."/>
            <person name="Zhang Z."/>
            <person name="Ro D.K."/>
            <person name="Shang Y."/>
            <person name="Huang S."/>
            <person name="Yan J."/>
        </authorList>
    </citation>
    <scope>NUCLEOTIDE SEQUENCE [LARGE SCALE GENOMIC DNA]</scope>
    <source>
        <strain evidence="2">Ta-2019</strain>
    </source>
</reference>
<name>A0AA38FAZ8_TAXCH</name>
<dbReference type="PANTHER" id="PTHR45835:SF99">
    <property type="entry name" value="CHROMO DOMAIN-CONTAINING PROTEIN-RELATED"/>
    <property type="match status" value="1"/>
</dbReference>
<dbReference type="PANTHER" id="PTHR45835">
    <property type="entry name" value="YALI0A06105P"/>
    <property type="match status" value="1"/>
</dbReference>
<comment type="caution">
    <text evidence="2">The sequence shown here is derived from an EMBL/GenBank/DDBJ whole genome shotgun (WGS) entry which is preliminary data.</text>
</comment>